<gene>
    <name evidence="1" type="ORF">FOZ63_016879</name>
</gene>
<proteinExistence type="predicted"/>
<reference evidence="1 2" key="1">
    <citation type="submission" date="2020-04" db="EMBL/GenBank/DDBJ databases">
        <title>Perkinsus olseni comparative genomics.</title>
        <authorList>
            <person name="Bogema D.R."/>
        </authorList>
    </citation>
    <scope>NUCLEOTIDE SEQUENCE [LARGE SCALE GENOMIC DNA]</scope>
    <source>
        <strain evidence="1 2">ATCC PRA-207</strain>
    </source>
</reference>
<sequence length="138" mass="15098">AEEAGTGTLFVTHPHPLNHTSSVLIDCPILGLGSSNPECKRCKEYAVCQYCQCIAGMLFWEVFVKAFDATPTLIQKISVIISARLAQRAARVYSPETNAMSMCPFNYEMYPFGRSPRRGLSGMPLAMSIAVTIVSSVM</sequence>
<organism evidence="1 2">
    <name type="scientific">Perkinsus olseni</name>
    <name type="common">Perkinsus atlanticus</name>
    <dbReference type="NCBI Taxonomy" id="32597"/>
    <lineage>
        <taxon>Eukaryota</taxon>
        <taxon>Sar</taxon>
        <taxon>Alveolata</taxon>
        <taxon>Perkinsozoa</taxon>
        <taxon>Perkinsea</taxon>
        <taxon>Perkinsida</taxon>
        <taxon>Perkinsidae</taxon>
        <taxon>Perkinsus</taxon>
    </lineage>
</organism>
<name>A0A7J6SVK8_PEROL</name>
<dbReference type="EMBL" id="JABANO010015348">
    <property type="protein sequence ID" value="KAF4737014.1"/>
    <property type="molecule type" value="Genomic_DNA"/>
</dbReference>
<evidence type="ECO:0000313" key="1">
    <source>
        <dbReference type="EMBL" id="KAF4737014.1"/>
    </source>
</evidence>
<feature type="non-terminal residue" evidence="1">
    <location>
        <position position="1"/>
    </location>
</feature>
<keyword evidence="2" id="KW-1185">Reference proteome</keyword>
<accession>A0A7J6SVK8</accession>
<evidence type="ECO:0000313" key="2">
    <source>
        <dbReference type="Proteomes" id="UP000553632"/>
    </source>
</evidence>
<protein>
    <submittedName>
        <fullName evidence="1">Uncharacterized protein</fullName>
    </submittedName>
</protein>
<comment type="caution">
    <text evidence="1">The sequence shown here is derived from an EMBL/GenBank/DDBJ whole genome shotgun (WGS) entry which is preliminary data.</text>
</comment>
<dbReference type="AlphaFoldDB" id="A0A7J6SVK8"/>
<dbReference type="Proteomes" id="UP000553632">
    <property type="component" value="Unassembled WGS sequence"/>
</dbReference>